<evidence type="ECO:0000313" key="2">
    <source>
        <dbReference type="Proteomes" id="UP001595583"/>
    </source>
</evidence>
<name>A0ABV7K620_9HYPH</name>
<evidence type="ECO:0000313" key="1">
    <source>
        <dbReference type="EMBL" id="MFC3205456.1"/>
    </source>
</evidence>
<dbReference type="EMBL" id="JBHRTK010000004">
    <property type="protein sequence ID" value="MFC3205456.1"/>
    <property type="molecule type" value="Genomic_DNA"/>
</dbReference>
<gene>
    <name evidence="1" type="ORF">ACFOHJ_04470</name>
</gene>
<sequence length="180" mass="19974">MNDPSTVTHGGVTYTIVALDSCLDLAMGLHKQGKPWHSHVLSPGCEHNPYADGYAIVIEDDSERRAYIARSEGFPEVDKDLVKILHGDDILDASKTASAGGAGKPVVSPMLERLREIDARRVAWHHHMNFPTCAFNPQPGKWAITIESGEGSFFEAYDDEPIDVLREVEVLYFKNLEGKR</sequence>
<reference evidence="2" key="1">
    <citation type="journal article" date="2019" name="Int. J. Syst. Evol. Microbiol.">
        <title>The Global Catalogue of Microorganisms (GCM) 10K type strain sequencing project: providing services to taxonomists for standard genome sequencing and annotation.</title>
        <authorList>
            <consortium name="The Broad Institute Genomics Platform"/>
            <consortium name="The Broad Institute Genome Sequencing Center for Infectious Disease"/>
            <person name="Wu L."/>
            <person name="Ma J."/>
        </authorList>
    </citation>
    <scope>NUCLEOTIDE SEQUENCE [LARGE SCALE GENOMIC DNA]</scope>
    <source>
        <strain evidence="2">KCTC 52165</strain>
    </source>
</reference>
<protein>
    <submittedName>
        <fullName evidence="1">Uncharacterized protein</fullName>
    </submittedName>
</protein>
<dbReference type="RefSeq" id="WP_378218939.1">
    <property type="nucleotide sequence ID" value="NZ_JBHRTK010000004.1"/>
</dbReference>
<dbReference type="Proteomes" id="UP001595583">
    <property type="component" value="Unassembled WGS sequence"/>
</dbReference>
<keyword evidence="2" id="KW-1185">Reference proteome</keyword>
<comment type="caution">
    <text evidence="1">The sequence shown here is derived from an EMBL/GenBank/DDBJ whole genome shotgun (WGS) entry which is preliminary data.</text>
</comment>
<accession>A0ABV7K620</accession>
<proteinExistence type="predicted"/>
<organism evidence="1 2">
    <name type="scientific">Aquamicrobium soli</name>
    <dbReference type="NCBI Taxonomy" id="1811518"/>
    <lineage>
        <taxon>Bacteria</taxon>
        <taxon>Pseudomonadati</taxon>
        <taxon>Pseudomonadota</taxon>
        <taxon>Alphaproteobacteria</taxon>
        <taxon>Hyphomicrobiales</taxon>
        <taxon>Phyllobacteriaceae</taxon>
        <taxon>Aquamicrobium</taxon>
    </lineage>
</organism>